<dbReference type="InterPro" id="IPR044669">
    <property type="entry name" value="YneE/VCCN1/2-like"/>
</dbReference>
<feature type="transmembrane region" description="Helical" evidence="9">
    <location>
        <begin position="45"/>
        <end position="65"/>
    </location>
</feature>
<evidence type="ECO:0000313" key="10">
    <source>
        <dbReference type="EMBL" id="PTN07489.1"/>
    </source>
</evidence>
<organism evidence="10 11">
    <name type="scientific">Mangrovibacterium marinum</name>
    <dbReference type="NCBI Taxonomy" id="1639118"/>
    <lineage>
        <taxon>Bacteria</taxon>
        <taxon>Pseudomonadati</taxon>
        <taxon>Bacteroidota</taxon>
        <taxon>Bacteroidia</taxon>
        <taxon>Marinilabiliales</taxon>
        <taxon>Prolixibacteraceae</taxon>
        <taxon>Mangrovibacterium</taxon>
    </lineage>
</organism>
<accession>A0A2T5BZ10</accession>
<evidence type="ECO:0000256" key="2">
    <source>
        <dbReference type="ARBA" id="ARBA00022448"/>
    </source>
</evidence>
<keyword evidence="7 9" id="KW-0472">Membrane</keyword>
<gene>
    <name evidence="10" type="ORF">C8N47_11611</name>
</gene>
<reference evidence="10 11" key="1">
    <citation type="submission" date="2018-04" db="EMBL/GenBank/DDBJ databases">
        <title>Genomic Encyclopedia of Archaeal and Bacterial Type Strains, Phase II (KMG-II): from individual species to whole genera.</title>
        <authorList>
            <person name="Goeker M."/>
        </authorList>
    </citation>
    <scope>NUCLEOTIDE SEQUENCE [LARGE SCALE GENOMIC DNA]</scope>
    <source>
        <strain evidence="10 11">DSM 28823</strain>
    </source>
</reference>
<evidence type="ECO:0000256" key="9">
    <source>
        <dbReference type="SAM" id="Phobius"/>
    </source>
</evidence>
<dbReference type="GO" id="GO:0005254">
    <property type="term" value="F:chloride channel activity"/>
    <property type="evidence" value="ECO:0007669"/>
    <property type="project" value="InterPro"/>
</dbReference>
<feature type="transmembrane region" description="Helical" evidence="9">
    <location>
        <begin position="17"/>
        <end position="39"/>
    </location>
</feature>
<evidence type="ECO:0000256" key="6">
    <source>
        <dbReference type="ARBA" id="ARBA00023065"/>
    </source>
</evidence>
<dbReference type="GO" id="GO:0005886">
    <property type="term" value="C:plasma membrane"/>
    <property type="evidence" value="ECO:0007669"/>
    <property type="project" value="UniProtKB-SubCell"/>
</dbReference>
<proteinExistence type="inferred from homology"/>
<keyword evidence="11" id="KW-1185">Reference proteome</keyword>
<dbReference type="EMBL" id="QAAD01000016">
    <property type="protein sequence ID" value="PTN07489.1"/>
    <property type="molecule type" value="Genomic_DNA"/>
</dbReference>
<keyword evidence="5 9" id="KW-1133">Transmembrane helix</keyword>
<dbReference type="Proteomes" id="UP000243525">
    <property type="component" value="Unassembled WGS sequence"/>
</dbReference>
<evidence type="ECO:0000256" key="5">
    <source>
        <dbReference type="ARBA" id="ARBA00022989"/>
    </source>
</evidence>
<dbReference type="Pfam" id="PF25539">
    <property type="entry name" value="Bestrophin_2"/>
    <property type="match status" value="1"/>
</dbReference>
<sequence>MLFIWQGSVLPKIMPRLVMLTAFSIVIYLFHGSFFSYKITLNPSAFTLLGVALAIFLGFCNTAAYDRYWEGRKLWGALVIDTRSFTRQILTYLPGNDSGKTASTKAVYLTIAYTYALKHQLRDTDAMPDLQRLLSADECRQLEAIRFKPVMLLKMLGHLIAQAGQNGHIDSITKMGIDRNIDRLSATVGGCERIANTPIPFPYHVLIHRTVYIYCLLLPFGLVDTIGWMTPIMVSFIGYTFMALDAIVHEIADPFGTEPNDLALNSLCKTVEHSLLEMAGLPMPKAEMRNANFCID</sequence>
<evidence type="ECO:0000256" key="1">
    <source>
        <dbReference type="ARBA" id="ARBA00004651"/>
    </source>
</evidence>
<evidence type="ECO:0000256" key="3">
    <source>
        <dbReference type="ARBA" id="ARBA00022475"/>
    </source>
</evidence>
<dbReference type="PANTHER" id="PTHR33281:SF19">
    <property type="entry name" value="VOLTAGE-DEPENDENT ANION CHANNEL-FORMING PROTEIN YNEE"/>
    <property type="match status" value="1"/>
</dbReference>
<comment type="caution">
    <text evidence="10">The sequence shown here is derived from an EMBL/GenBank/DDBJ whole genome shotgun (WGS) entry which is preliminary data.</text>
</comment>
<evidence type="ECO:0000256" key="7">
    <source>
        <dbReference type="ARBA" id="ARBA00023136"/>
    </source>
</evidence>
<evidence type="ECO:0000313" key="11">
    <source>
        <dbReference type="Proteomes" id="UP000243525"/>
    </source>
</evidence>
<dbReference type="PANTHER" id="PTHR33281">
    <property type="entry name" value="UPF0187 PROTEIN YNEE"/>
    <property type="match status" value="1"/>
</dbReference>
<evidence type="ECO:0000256" key="8">
    <source>
        <dbReference type="ARBA" id="ARBA00034708"/>
    </source>
</evidence>
<feature type="transmembrane region" description="Helical" evidence="9">
    <location>
        <begin position="211"/>
        <end position="234"/>
    </location>
</feature>
<comment type="similarity">
    <text evidence="8">Belongs to the anion channel-forming bestrophin (TC 1.A.46) family.</text>
</comment>
<keyword evidence="3" id="KW-1003">Cell membrane</keyword>
<comment type="subcellular location">
    <subcellularLocation>
        <location evidence="1">Cell membrane</location>
        <topology evidence="1">Multi-pass membrane protein</topology>
    </subcellularLocation>
</comment>
<dbReference type="AlphaFoldDB" id="A0A2T5BZ10"/>
<keyword evidence="2" id="KW-0813">Transport</keyword>
<evidence type="ECO:0000256" key="4">
    <source>
        <dbReference type="ARBA" id="ARBA00022692"/>
    </source>
</evidence>
<keyword evidence="4 9" id="KW-0812">Transmembrane</keyword>
<protein>
    <submittedName>
        <fullName evidence="10">Putative membrane protein</fullName>
    </submittedName>
</protein>
<name>A0A2T5BZ10_9BACT</name>
<keyword evidence="6" id="KW-0406">Ion transport</keyword>